<keyword evidence="2" id="KW-1185">Reference proteome</keyword>
<gene>
    <name evidence="1" type="ORF">NM688_g8305</name>
</gene>
<organism evidence="1 2">
    <name type="scientific">Phlebia brevispora</name>
    <dbReference type="NCBI Taxonomy" id="194682"/>
    <lineage>
        <taxon>Eukaryota</taxon>
        <taxon>Fungi</taxon>
        <taxon>Dikarya</taxon>
        <taxon>Basidiomycota</taxon>
        <taxon>Agaricomycotina</taxon>
        <taxon>Agaricomycetes</taxon>
        <taxon>Polyporales</taxon>
        <taxon>Meruliaceae</taxon>
        <taxon>Phlebia</taxon>
    </lineage>
</organism>
<comment type="caution">
    <text evidence="1">The sequence shown here is derived from an EMBL/GenBank/DDBJ whole genome shotgun (WGS) entry which is preliminary data.</text>
</comment>
<name>A0ACC1RU64_9APHY</name>
<sequence length="377" mass="42755">MTSPAASIDITKDTLPKLTSLPIINIGPYLHDHDKAGRLCVSAALHAACLEYGFFYLDISEYVDPSEPEELTKLARQFFELPQEEKEKISLQHQDYARGYQRLKENVTNGKADNHEAIDFYRPVENPDKTKPLWGENQWPTAIPGFREKYERWIEKMKKLGVIVMEAMAVGLGCTPEEWEDFKSKIDDSFWVMRIIGYPPLPNAFDGFSCGAHRDYGCLTFLYTDPTKGALEVFLREPGLVIQATPGLPPGETVEEGTWIKADPIPGCVVCNIGDMWETWTNGLYRSTLHRVIHRGTNYRVSIPFFFEPNFDAVVQPLPAALRLQDGDSKVFDDYGLWHHDEEHKLAEKRYHPIVYGEFLKKKVGGNFAGSGGGKYS</sequence>
<protein>
    <submittedName>
        <fullName evidence="1">Uncharacterized protein</fullName>
    </submittedName>
</protein>
<reference evidence="1" key="1">
    <citation type="submission" date="2022-07" db="EMBL/GenBank/DDBJ databases">
        <title>Genome Sequence of Phlebia brevispora.</title>
        <authorList>
            <person name="Buettner E."/>
        </authorList>
    </citation>
    <scope>NUCLEOTIDE SEQUENCE</scope>
    <source>
        <strain evidence="1">MPL23</strain>
    </source>
</reference>
<evidence type="ECO:0000313" key="1">
    <source>
        <dbReference type="EMBL" id="KAJ3526073.1"/>
    </source>
</evidence>
<evidence type="ECO:0000313" key="2">
    <source>
        <dbReference type="Proteomes" id="UP001148662"/>
    </source>
</evidence>
<dbReference type="EMBL" id="JANHOG010002194">
    <property type="protein sequence ID" value="KAJ3526073.1"/>
    <property type="molecule type" value="Genomic_DNA"/>
</dbReference>
<proteinExistence type="predicted"/>
<dbReference type="Proteomes" id="UP001148662">
    <property type="component" value="Unassembled WGS sequence"/>
</dbReference>
<accession>A0ACC1RU64</accession>